<dbReference type="PANTHER" id="PTHR11893">
    <property type="entry name" value="INNEXIN"/>
    <property type="match status" value="1"/>
</dbReference>
<dbReference type="AlphaFoldDB" id="A0A820A7Y4"/>
<comment type="caution">
    <text evidence="9">Lacks conserved residue(s) required for the propagation of feature annotation.</text>
</comment>
<evidence type="ECO:0000313" key="10">
    <source>
        <dbReference type="EMBL" id="CAF4186185.1"/>
    </source>
</evidence>
<evidence type="ECO:0000256" key="3">
    <source>
        <dbReference type="ARBA" id="ARBA00022475"/>
    </source>
</evidence>
<organism evidence="10 11">
    <name type="scientific">Rotaria sordida</name>
    <dbReference type="NCBI Taxonomy" id="392033"/>
    <lineage>
        <taxon>Eukaryota</taxon>
        <taxon>Metazoa</taxon>
        <taxon>Spiralia</taxon>
        <taxon>Gnathifera</taxon>
        <taxon>Rotifera</taxon>
        <taxon>Eurotatoria</taxon>
        <taxon>Bdelloidea</taxon>
        <taxon>Philodinida</taxon>
        <taxon>Philodinidae</taxon>
        <taxon>Rotaria</taxon>
    </lineage>
</organism>
<comment type="similarity">
    <text evidence="9">Belongs to the pannexin family.</text>
</comment>
<feature type="transmembrane region" description="Helical" evidence="9">
    <location>
        <begin position="31"/>
        <end position="50"/>
    </location>
</feature>
<dbReference type="EMBL" id="CAJOAX010019147">
    <property type="protein sequence ID" value="CAF4186185.1"/>
    <property type="molecule type" value="Genomic_DNA"/>
</dbReference>
<comment type="caution">
    <text evidence="10">The sequence shown here is derived from an EMBL/GenBank/DDBJ whole genome shotgun (WGS) entry which is preliminary data.</text>
</comment>
<dbReference type="PRINTS" id="PR01262">
    <property type="entry name" value="INNEXIN"/>
</dbReference>
<protein>
    <recommendedName>
        <fullName evidence="9">Innexin</fullName>
    </recommendedName>
</protein>
<dbReference type="GO" id="GO:0005921">
    <property type="term" value="C:gap junction"/>
    <property type="evidence" value="ECO:0007669"/>
    <property type="project" value="UniProtKB-UniRule"/>
</dbReference>
<feature type="transmembrane region" description="Helical" evidence="9">
    <location>
        <begin position="99"/>
        <end position="116"/>
    </location>
</feature>
<accession>A0A820A7Y4</accession>
<dbReference type="Pfam" id="PF00876">
    <property type="entry name" value="Innexin"/>
    <property type="match status" value="1"/>
</dbReference>
<evidence type="ECO:0000256" key="2">
    <source>
        <dbReference type="ARBA" id="ARBA00022448"/>
    </source>
</evidence>
<evidence type="ECO:0000313" key="11">
    <source>
        <dbReference type="Proteomes" id="UP000663823"/>
    </source>
</evidence>
<keyword evidence="4 9" id="KW-0812">Transmembrane</keyword>
<comment type="function">
    <text evidence="9">Structural component of the gap junctions.</text>
</comment>
<keyword evidence="3" id="KW-1003">Cell membrane</keyword>
<dbReference type="PROSITE" id="PS51013">
    <property type="entry name" value="PANNEXIN"/>
    <property type="match status" value="1"/>
</dbReference>
<evidence type="ECO:0000256" key="9">
    <source>
        <dbReference type="RuleBase" id="RU010713"/>
    </source>
</evidence>
<evidence type="ECO:0000256" key="5">
    <source>
        <dbReference type="ARBA" id="ARBA00022989"/>
    </source>
</evidence>
<evidence type="ECO:0000256" key="4">
    <source>
        <dbReference type="ARBA" id="ARBA00022692"/>
    </source>
</evidence>
<sequence>MSLYLVTDAFRKLGSPDIKNDDFYDRLSRKYSLILLGVSFVIVSSSQFVGQPINCYTHNIPGSHTGYVNWVCWISSSYYIPFEKPLPTRYQQPPEKIPYYQWVPFILLCMMFLFYLPGFVWRNLNKSCGINTKIITKMVTDMDQMDGEKREITVRSLAKHIDRALAYHRDYDHGFFYNFRRRVGSIPCCKLGQHAGNYLTLTYVFVKLLYIANAIGQLFLLNIFMGSGFTFIGIEAIQRWMNGQDLAVVERFPRITMCKFIIRALGDNIQPYDVQCLLPINIYNEKIFKRSTSSSTMGIHSSDDQAPIKRLEEFVENYCRQDGLLLLRIIKKNTNNVIAGEVICALWNNWKRMPQIRSNASSESDNGGQIIGLGVKGSLKQNGAGEGNEKLLPPMSGILS</sequence>
<proteinExistence type="inferred from homology"/>
<feature type="transmembrane region" description="Helical" evidence="9">
    <location>
        <begin position="208"/>
        <end position="234"/>
    </location>
</feature>
<comment type="subcellular location">
    <subcellularLocation>
        <location evidence="1 9">Cell membrane</location>
        <topology evidence="1 9">Multi-pass membrane protein</topology>
    </subcellularLocation>
</comment>
<dbReference type="GO" id="GO:0005886">
    <property type="term" value="C:plasma membrane"/>
    <property type="evidence" value="ECO:0007669"/>
    <property type="project" value="UniProtKB-SubCell"/>
</dbReference>
<evidence type="ECO:0000256" key="8">
    <source>
        <dbReference type="ARBA" id="ARBA00023303"/>
    </source>
</evidence>
<keyword evidence="6 9" id="KW-0406">Ion transport</keyword>
<keyword evidence="7 9" id="KW-0472">Membrane</keyword>
<dbReference type="PANTHER" id="PTHR11893:SF36">
    <property type="entry name" value="INNEXIN-5"/>
    <property type="match status" value="1"/>
</dbReference>
<dbReference type="InterPro" id="IPR000990">
    <property type="entry name" value="Innexin"/>
</dbReference>
<reference evidence="10" key="1">
    <citation type="submission" date="2021-02" db="EMBL/GenBank/DDBJ databases">
        <authorList>
            <person name="Nowell W R."/>
        </authorList>
    </citation>
    <scope>NUCLEOTIDE SEQUENCE</scope>
</reference>
<dbReference type="Proteomes" id="UP000663823">
    <property type="component" value="Unassembled WGS sequence"/>
</dbReference>
<keyword evidence="2 9" id="KW-0813">Transport</keyword>
<keyword evidence="5 9" id="KW-1133">Transmembrane helix</keyword>
<evidence type="ECO:0000256" key="7">
    <source>
        <dbReference type="ARBA" id="ARBA00023136"/>
    </source>
</evidence>
<gene>
    <name evidence="9" type="primary">inx</name>
    <name evidence="10" type="ORF">OTI717_LOCUS37924</name>
</gene>
<keyword evidence="8 9" id="KW-0407">Ion channel</keyword>
<dbReference type="GO" id="GO:0034220">
    <property type="term" value="P:monoatomic ion transmembrane transport"/>
    <property type="evidence" value="ECO:0007669"/>
    <property type="project" value="UniProtKB-KW"/>
</dbReference>
<evidence type="ECO:0000256" key="1">
    <source>
        <dbReference type="ARBA" id="ARBA00004651"/>
    </source>
</evidence>
<name>A0A820A7Y4_9BILA</name>
<evidence type="ECO:0000256" key="6">
    <source>
        <dbReference type="ARBA" id="ARBA00023065"/>
    </source>
</evidence>